<keyword evidence="3" id="KW-1185">Reference proteome</keyword>
<gene>
    <name evidence="2" type="ORF">PCON_05823</name>
</gene>
<sequence length="141" mass="16597">MPTNLQPYRANDVWKSFEAYQFSDVRTPTESSHTYQASDAPQSPGSYSDQVEDTPQSPKTYSYQVNDMPQPTETYQWYIEFHGRKITSYSVFNRMFYQYLPSTIGKTNDGRWMCAYESEEACNYWLQWAQDEDYDGDLFTG</sequence>
<evidence type="ECO:0000313" key="3">
    <source>
        <dbReference type="Proteomes" id="UP000018144"/>
    </source>
</evidence>
<dbReference type="EMBL" id="HF935283">
    <property type="protein sequence ID" value="CCX06236.1"/>
    <property type="molecule type" value="Genomic_DNA"/>
</dbReference>
<dbReference type="OrthoDB" id="10396406at2759"/>
<reference evidence="2 3" key="1">
    <citation type="journal article" date="2013" name="PLoS Genet.">
        <title>The genome and development-dependent transcriptomes of Pyronema confluens: a window into fungal evolution.</title>
        <authorList>
            <person name="Traeger S."/>
            <person name="Altegoer F."/>
            <person name="Freitag M."/>
            <person name="Gabaldon T."/>
            <person name="Kempken F."/>
            <person name="Kumar A."/>
            <person name="Marcet-Houben M."/>
            <person name="Poggeler S."/>
            <person name="Stajich J.E."/>
            <person name="Nowrousian M."/>
        </authorList>
    </citation>
    <scope>NUCLEOTIDE SEQUENCE [LARGE SCALE GENOMIC DNA]</scope>
    <source>
        <strain evidence="3">CBS 100304</strain>
        <tissue evidence="2">Vegetative mycelium</tissue>
    </source>
</reference>
<evidence type="ECO:0000313" key="2">
    <source>
        <dbReference type="EMBL" id="CCX06236.1"/>
    </source>
</evidence>
<proteinExistence type="predicted"/>
<name>U4KWZ8_PYROM</name>
<dbReference type="Proteomes" id="UP000018144">
    <property type="component" value="Unassembled WGS sequence"/>
</dbReference>
<evidence type="ECO:0000256" key="1">
    <source>
        <dbReference type="SAM" id="MobiDB-lite"/>
    </source>
</evidence>
<feature type="region of interest" description="Disordered" evidence="1">
    <location>
        <begin position="28"/>
        <end position="65"/>
    </location>
</feature>
<organism evidence="2 3">
    <name type="scientific">Pyronema omphalodes (strain CBS 100304)</name>
    <name type="common">Pyronema confluens</name>
    <dbReference type="NCBI Taxonomy" id="1076935"/>
    <lineage>
        <taxon>Eukaryota</taxon>
        <taxon>Fungi</taxon>
        <taxon>Dikarya</taxon>
        <taxon>Ascomycota</taxon>
        <taxon>Pezizomycotina</taxon>
        <taxon>Pezizomycetes</taxon>
        <taxon>Pezizales</taxon>
        <taxon>Pyronemataceae</taxon>
        <taxon>Pyronema</taxon>
    </lineage>
</organism>
<dbReference type="AlphaFoldDB" id="U4KWZ8"/>
<accession>U4KWZ8</accession>
<protein>
    <submittedName>
        <fullName evidence="2">Uncharacterized protein</fullName>
    </submittedName>
</protein>